<reference evidence="3" key="1">
    <citation type="submission" date="2013-09" db="EMBL/GenBank/DDBJ databases">
        <title>Corchorus olitorius genome sequencing.</title>
        <authorList>
            <person name="Alam M."/>
            <person name="Haque M.S."/>
            <person name="Islam M.S."/>
            <person name="Emdad E.M."/>
            <person name="Islam M.M."/>
            <person name="Ahmed B."/>
            <person name="Halim A."/>
            <person name="Hossen Q.M.M."/>
            <person name="Hossain M.Z."/>
            <person name="Ahmed R."/>
            <person name="Khan M.M."/>
            <person name="Islam R."/>
            <person name="Rashid M.M."/>
            <person name="Khan S.A."/>
            <person name="Rahman M.S."/>
            <person name="Alam M."/>
            <person name="Yahiya A.S."/>
            <person name="Khan M.S."/>
            <person name="Azam M.S."/>
            <person name="Haque T."/>
            <person name="Lashkar M.Z.H."/>
            <person name="Akhand A.I."/>
            <person name="Morshed G."/>
            <person name="Roy S."/>
            <person name="Uddin K.S."/>
            <person name="Rabeya T."/>
            <person name="Hossain A.S."/>
            <person name="Chowdhury A."/>
            <person name="Snigdha A.R."/>
            <person name="Mortoza M.S."/>
            <person name="Matin S.A."/>
            <person name="Hoque S.M.E."/>
            <person name="Islam M.K."/>
            <person name="Roy D.K."/>
            <person name="Haider R."/>
            <person name="Moosa M.M."/>
            <person name="Elias S.M."/>
            <person name="Hasan A.M."/>
            <person name="Jahan S."/>
            <person name="Shafiuddin M."/>
            <person name="Mahmood N."/>
            <person name="Shommy N.S."/>
        </authorList>
    </citation>
    <scope>NUCLEOTIDE SEQUENCE [LARGE SCALE GENOMIC DNA]</scope>
    <source>
        <strain evidence="3">cv. O-4</strain>
    </source>
</reference>
<accession>A0A1R3KLN1</accession>
<feature type="region of interest" description="Disordered" evidence="1">
    <location>
        <begin position="1"/>
        <end position="26"/>
    </location>
</feature>
<protein>
    <submittedName>
        <fullName evidence="2">Uncharacterized protein</fullName>
    </submittedName>
</protein>
<evidence type="ECO:0000256" key="1">
    <source>
        <dbReference type="SAM" id="MobiDB-lite"/>
    </source>
</evidence>
<keyword evidence="3" id="KW-1185">Reference proteome</keyword>
<proteinExistence type="predicted"/>
<organism evidence="2 3">
    <name type="scientific">Corchorus olitorius</name>
    <dbReference type="NCBI Taxonomy" id="93759"/>
    <lineage>
        <taxon>Eukaryota</taxon>
        <taxon>Viridiplantae</taxon>
        <taxon>Streptophyta</taxon>
        <taxon>Embryophyta</taxon>
        <taxon>Tracheophyta</taxon>
        <taxon>Spermatophyta</taxon>
        <taxon>Magnoliopsida</taxon>
        <taxon>eudicotyledons</taxon>
        <taxon>Gunneridae</taxon>
        <taxon>Pentapetalae</taxon>
        <taxon>rosids</taxon>
        <taxon>malvids</taxon>
        <taxon>Malvales</taxon>
        <taxon>Malvaceae</taxon>
        <taxon>Grewioideae</taxon>
        <taxon>Apeibeae</taxon>
        <taxon>Corchorus</taxon>
    </lineage>
</organism>
<feature type="compositionally biased region" description="Basic and acidic residues" evidence="1">
    <location>
        <begin position="1"/>
        <end position="25"/>
    </location>
</feature>
<evidence type="ECO:0000313" key="2">
    <source>
        <dbReference type="EMBL" id="OMP07981.1"/>
    </source>
</evidence>
<dbReference type="AlphaFoldDB" id="A0A1R3KLN1"/>
<feature type="region of interest" description="Disordered" evidence="1">
    <location>
        <begin position="96"/>
        <end position="117"/>
    </location>
</feature>
<comment type="caution">
    <text evidence="2">The sequence shown here is derived from an EMBL/GenBank/DDBJ whole genome shotgun (WGS) entry which is preliminary data.</text>
</comment>
<sequence length="117" mass="13198">MEEYDISKFRDERADSNLERRENGRDSPIAELEKSLGLISGLVADKGKGKIRDEPDLAQNLLNLNQAGSSKDLTQAVLDNGGDLVKGGGVSRRTSYLCREARRRQKSNKRSTEQRWY</sequence>
<name>A0A1R3KLN1_9ROSI</name>
<dbReference type="Proteomes" id="UP000187203">
    <property type="component" value="Unassembled WGS sequence"/>
</dbReference>
<evidence type="ECO:0000313" key="3">
    <source>
        <dbReference type="Proteomes" id="UP000187203"/>
    </source>
</evidence>
<dbReference type="EMBL" id="AWUE01012976">
    <property type="protein sequence ID" value="OMP07981.1"/>
    <property type="molecule type" value="Genomic_DNA"/>
</dbReference>
<gene>
    <name evidence="2" type="ORF">COLO4_06887</name>
</gene>